<accession>A0A850R3N5</accession>
<dbReference type="InterPro" id="IPR016181">
    <property type="entry name" value="Acyl_CoA_acyltransferase"/>
</dbReference>
<dbReference type="GO" id="GO:0016747">
    <property type="term" value="F:acyltransferase activity, transferring groups other than amino-acyl groups"/>
    <property type="evidence" value="ECO:0007669"/>
    <property type="project" value="InterPro"/>
</dbReference>
<evidence type="ECO:0000259" key="1">
    <source>
        <dbReference type="PROSITE" id="PS51186"/>
    </source>
</evidence>
<dbReference type="Pfam" id="PF13673">
    <property type="entry name" value="Acetyltransf_10"/>
    <property type="match status" value="1"/>
</dbReference>
<dbReference type="PROSITE" id="PS51186">
    <property type="entry name" value="GNAT"/>
    <property type="match status" value="1"/>
</dbReference>
<dbReference type="InterPro" id="IPR000182">
    <property type="entry name" value="GNAT_dom"/>
</dbReference>
<dbReference type="RefSeq" id="WP_176942745.1">
    <property type="nucleotide sequence ID" value="NZ_JABZEC010000004.1"/>
</dbReference>
<keyword evidence="2" id="KW-0808">Transferase</keyword>
<comment type="caution">
    <text evidence="2">The sequence shown here is derived from an EMBL/GenBank/DDBJ whole genome shotgun (WGS) entry which is preliminary data.</text>
</comment>
<evidence type="ECO:0000313" key="3">
    <source>
        <dbReference type="Proteomes" id="UP000563523"/>
    </source>
</evidence>
<proteinExistence type="predicted"/>
<organism evidence="2 3">
    <name type="scientific">Bombilactobacillus apium</name>
    <dbReference type="NCBI Taxonomy" id="2675299"/>
    <lineage>
        <taxon>Bacteria</taxon>
        <taxon>Bacillati</taxon>
        <taxon>Bacillota</taxon>
        <taxon>Bacilli</taxon>
        <taxon>Lactobacillales</taxon>
        <taxon>Lactobacillaceae</taxon>
        <taxon>Bombilactobacillus</taxon>
    </lineage>
</organism>
<dbReference type="EMBL" id="JABZEC010000004">
    <property type="protein sequence ID" value="NVY96581.1"/>
    <property type="molecule type" value="Genomic_DNA"/>
</dbReference>
<dbReference type="Proteomes" id="UP000563523">
    <property type="component" value="Unassembled WGS sequence"/>
</dbReference>
<dbReference type="AlphaFoldDB" id="A0A850R3N5"/>
<reference evidence="2 3" key="1">
    <citation type="submission" date="2020-06" db="EMBL/GenBank/DDBJ databases">
        <authorList>
            <person name="Kang J."/>
        </authorList>
    </citation>
    <scope>NUCLEOTIDE SEQUENCE [LARGE SCALE GENOMIC DNA]</scope>
    <source>
        <strain evidence="2 3">DCY120</strain>
    </source>
</reference>
<name>A0A850R3N5_9LACO</name>
<dbReference type="Gene3D" id="3.40.630.30">
    <property type="match status" value="1"/>
</dbReference>
<dbReference type="SUPFAM" id="SSF55729">
    <property type="entry name" value="Acyl-CoA N-acyltransferases (Nat)"/>
    <property type="match status" value="1"/>
</dbReference>
<keyword evidence="3" id="KW-1185">Reference proteome</keyword>
<gene>
    <name evidence="2" type="ORF">HU830_05300</name>
</gene>
<evidence type="ECO:0000313" key="2">
    <source>
        <dbReference type="EMBL" id="NVY96581.1"/>
    </source>
</evidence>
<feature type="domain" description="N-acetyltransferase" evidence="1">
    <location>
        <begin position="8"/>
        <end position="150"/>
    </location>
</feature>
<protein>
    <submittedName>
        <fullName evidence="2">GNAT family N-acetyltransferase</fullName>
    </submittedName>
</protein>
<sequence length="150" mass="17382">METIVTVQLIKYLKPTILVEILAARTKVFVVEQKCTYQEMDAKDFTAWYVQLRQNQQLVVYARIVAHDEPNFISFGRVLVVDKYQHQQLGTQLIKATLAAIKERYPQQAIKIQAQNYLRDFYAEFGFQAVSAVYLEDGIPHVDTVRTPLE</sequence>